<gene>
    <name evidence="2" type="ORF">D3877_16805</name>
</gene>
<keyword evidence="1" id="KW-0472">Membrane</keyword>
<feature type="transmembrane region" description="Helical" evidence="1">
    <location>
        <begin position="100"/>
        <end position="119"/>
    </location>
</feature>
<keyword evidence="1" id="KW-0812">Transmembrane</keyword>
<dbReference type="RefSeq" id="WP_119831861.1">
    <property type="nucleotide sequence ID" value="NZ_QYUL01000002.1"/>
</dbReference>
<evidence type="ECO:0000313" key="3">
    <source>
        <dbReference type="Proteomes" id="UP000283458"/>
    </source>
</evidence>
<accession>A0A418VXC6</accession>
<dbReference type="EMBL" id="QYUL01000002">
    <property type="protein sequence ID" value="RJF81770.1"/>
    <property type="molecule type" value="Genomic_DNA"/>
</dbReference>
<organism evidence="2 3">
    <name type="scientific">Azospirillum cavernae</name>
    <dbReference type="NCBI Taxonomy" id="2320860"/>
    <lineage>
        <taxon>Bacteria</taxon>
        <taxon>Pseudomonadati</taxon>
        <taxon>Pseudomonadota</taxon>
        <taxon>Alphaproteobacteria</taxon>
        <taxon>Rhodospirillales</taxon>
        <taxon>Azospirillaceae</taxon>
        <taxon>Azospirillum</taxon>
    </lineage>
</organism>
<sequence>MNLTRARRRAAAAGFPADRPRPPMAVDFRRLERLRWLARLMDTRWRIPIIRVRIGLDGLASLAPVVGDTLTAFVSLWIVYEATRFDVPKSLILRMLLNVGIDWLFGSVPVIGTIFDVAFKANRMNVNLLHAHLEERLGGRPPDP</sequence>
<comment type="caution">
    <text evidence="2">The sequence shown here is derived from an EMBL/GenBank/DDBJ whole genome shotgun (WGS) entry which is preliminary data.</text>
</comment>
<dbReference type="Pfam" id="PF13430">
    <property type="entry name" value="DUF4112"/>
    <property type="match status" value="1"/>
</dbReference>
<keyword evidence="1" id="KW-1133">Transmembrane helix</keyword>
<name>A0A418VXC6_9PROT</name>
<dbReference type="PANTHER" id="PTHR35519:SF2">
    <property type="entry name" value="PH DOMAIN PROTEIN"/>
    <property type="match status" value="1"/>
</dbReference>
<evidence type="ECO:0000313" key="2">
    <source>
        <dbReference type="EMBL" id="RJF81770.1"/>
    </source>
</evidence>
<dbReference type="OrthoDB" id="513552at2"/>
<evidence type="ECO:0000256" key="1">
    <source>
        <dbReference type="SAM" id="Phobius"/>
    </source>
</evidence>
<reference evidence="2 3" key="1">
    <citation type="submission" date="2018-09" db="EMBL/GenBank/DDBJ databases">
        <authorList>
            <person name="Zhu H."/>
        </authorList>
    </citation>
    <scope>NUCLEOTIDE SEQUENCE [LARGE SCALE GENOMIC DNA]</scope>
    <source>
        <strain evidence="2 3">K2W22B-5</strain>
    </source>
</reference>
<dbReference type="Proteomes" id="UP000283458">
    <property type="component" value="Unassembled WGS sequence"/>
</dbReference>
<dbReference type="PANTHER" id="PTHR35519">
    <property type="entry name" value="MEMBRANE PROTEINS"/>
    <property type="match status" value="1"/>
</dbReference>
<keyword evidence="3" id="KW-1185">Reference proteome</keyword>
<protein>
    <submittedName>
        <fullName evidence="2">DUF4112 domain-containing protein</fullName>
    </submittedName>
</protein>
<feature type="transmembrane region" description="Helical" evidence="1">
    <location>
        <begin position="54"/>
        <end position="80"/>
    </location>
</feature>
<proteinExistence type="predicted"/>
<dbReference type="AlphaFoldDB" id="A0A418VXC6"/>
<dbReference type="InterPro" id="IPR025187">
    <property type="entry name" value="DUF4112"/>
</dbReference>